<name>A0ABY5GGG5_9GAMM</name>
<dbReference type="EMBL" id="CP101508">
    <property type="protein sequence ID" value="UTV28373.1"/>
    <property type="molecule type" value="Genomic_DNA"/>
</dbReference>
<feature type="signal peptide" evidence="1">
    <location>
        <begin position="1"/>
        <end position="19"/>
    </location>
</feature>
<evidence type="ECO:0008006" key="4">
    <source>
        <dbReference type="Google" id="ProtNLM"/>
    </source>
</evidence>
<sequence length="92" mass="9592">MLKLNMTVMGLCAALSILAGCSSSEQTTYSLFQEYREQPGNKAYAIGINKVAGAAWAARTVQDAQAAALSTCKELGGVNCNIVDINGNAVGY</sequence>
<reference evidence="2" key="1">
    <citation type="submission" date="2022-07" db="EMBL/GenBank/DDBJ databases">
        <title>Genome sequencing of Photobacterium atrarenae GJH2-4.</title>
        <authorList>
            <person name="Park S.-J."/>
        </authorList>
    </citation>
    <scope>NUCLEOTIDE SEQUENCE</scope>
    <source>
        <strain evidence="2">GJH2-4</strain>
    </source>
</reference>
<gene>
    <name evidence="2" type="ORF">NNL38_03735</name>
</gene>
<accession>A0ABY5GGG5</accession>
<keyword evidence="3" id="KW-1185">Reference proteome</keyword>
<proteinExistence type="predicted"/>
<organism evidence="2 3">
    <name type="scientific">Photobacterium atrarenae</name>
    <dbReference type="NCBI Taxonomy" id="865757"/>
    <lineage>
        <taxon>Bacteria</taxon>
        <taxon>Pseudomonadati</taxon>
        <taxon>Pseudomonadota</taxon>
        <taxon>Gammaproteobacteria</taxon>
        <taxon>Vibrionales</taxon>
        <taxon>Vibrionaceae</taxon>
        <taxon>Photobacterium</taxon>
    </lineage>
</organism>
<evidence type="ECO:0000256" key="1">
    <source>
        <dbReference type="SAM" id="SignalP"/>
    </source>
</evidence>
<feature type="chain" id="PRO_5046054107" description="DUF4189 domain-containing protein" evidence="1">
    <location>
        <begin position="20"/>
        <end position="92"/>
    </location>
</feature>
<keyword evidence="1" id="KW-0732">Signal</keyword>
<evidence type="ECO:0000313" key="2">
    <source>
        <dbReference type="EMBL" id="UTV28373.1"/>
    </source>
</evidence>
<evidence type="ECO:0000313" key="3">
    <source>
        <dbReference type="Proteomes" id="UP001057998"/>
    </source>
</evidence>
<dbReference type="Proteomes" id="UP001057998">
    <property type="component" value="Chromosome 1"/>
</dbReference>
<dbReference type="RefSeq" id="WP_255389687.1">
    <property type="nucleotide sequence ID" value="NZ_CP101508.1"/>
</dbReference>
<protein>
    <recommendedName>
        <fullName evidence="4">DUF4189 domain-containing protein</fullName>
    </recommendedName>
</protein>
<dbReference type="PROSITE" id="PS51257">
    <property type="entry name" value="PROKAR_LIPOPROTEIN"/>
    <property type="match status" value="1"/>
</dbReference>